<organism evidence="2 3">
    <name type="scientific">Araneus ventricosus</name>
    <name type="common">Orbweaver spider</name>
    <name type="synonym">Epeira ventricosa</name>
    <dbReference type="NCBI Taxonomy" id="182803"/>
    <lineage>
        <taxon>Eukaryota</taxon>
        <taxon>Metazoa</taxon>
        <taxon>Ecdysozoa</taxon>
        <taxon>Arthropoda</taxon>
        <taxon>Chelicerata</taxon>
        <taxon>Arachnida</taxon>
        <taxon>Araneae</taxon>
        <taxon>Araneomorphae</taxon>
        <taxon>Entelegynae</taxon>
        <taxon>Araneoidea</taxon>
        <taxon>Araneidae</taxon>
        <taxon>Araneus</taxon>
    </lineage>
</organism>
<proteinExistence type="predicted"/>
<keyword evidence="3" id="KW-1185">Reference proteome</keyword>
<evidence type="ECO:0000256" key="1">
    <source>
        <dbReference type="SAM" id="MobiDB-lite"/>
    </source>
</evidence>
<name>A0A4Y2MDF2_ARAVE</name>
<evidence type="ECO:0008006" key="4">
    <source>
        <dbReference type="Google" id="ProtNLM"/>
    </source>
</evidence>
<dbReference type="OrthoDB" id="6428588at2759"/>
<dbReference type="EMBL" id="BGPR01007209">
    <property type="protein sequence ID" value="GBN25165.1"/>
    <property type="molecule type" value="Genomic_DNA"/>
</dbReference>
<protein>
    <recommendedName>
        <fullName evidence="4">DDE-1 domain-containing protein</fullName>
    </recommendedName>
</protein>
<sequence>MLSCVPTACLSTSSVRGSRYSPRQNRKDRSGSRLGSASVVSRVMAVNSSHIKGRGSGQTASVHPFSRALTKYLQSHAPLERCDCSNSIDYSPQVRTSSSDSVLQIIKNVTIKDVIYWVSESWDNVTQECLVKSWKKLWPSLADFSKVEQGEANKSEVLPLIKCIPGCEDAIEHTVTEWLSCDTEANQLYTDEDIISLVQNKPRDDSDLEETNEPENVLVSHSEAANAVETALRYIEQSENATSTDIMFMRRWRNIASTSRITSLRQTNLTNFFTPKDR</sequence>
<feature type="region of interest" description="Disordered" evidence="1">
    <location>
        <begin position="15"/>
        <end position="36"/>
    </location>
</feature>
<evidence type="ECO:0000313" key="2">
    <source>
        <dbReference type="EMBL" id="GBN25165.1"/>
    </source>
</evidence>
<evidence type="ECO:0000313" key="3">
    <source>
        <dbReference type="Proteomes" id="UP000499080"/>
    </source>
</evidence>
<dbReference type="Proteomes" id="UP000499080">
    <property type="component" value="Unassembled WGS sequence"/>
</dbReference>
<accession>A0A4Y2MDF2</accession>
<reference evidence="2 3" key="1">
    <citation type="journal article" date="2019" name="Sci. Rep.">
        <title>Orb-weaving spider Araneus ventricosus genome elucidates the spidroin gene catalogue.</title>
        <authorList>
            <person name="Kono N."/>
            <person name="Nakamura H."/>
            <person name="Ohtoshi R."/>
            <person name="Moran D.A.P."/>
            <person name="Shinohara A."/>
            <person name="Yoshida Y."/>
            <person name="Fujiwara M."/>
            <person name="Mori M."/>
            <person name="Tomita M."/>
            <person name="Arakawa K."/>
        </authorList>
    </citation>
    <scope>NUCLEOTIDE SEQUENCE [LARGE SCALE GENOMIC DNA]</scope>
</reference>
<comment type="caution">
    <text evidence="2">The sequence shown here is derived from an EMBL/GenBank/DDBJ whole genome shotgun (WGS) entry which is preliminary data.</text>
</comment>
<gene>
    <name evidence="2" type="ORF">AVEN_191638_1</name>
</gene>
<dbReference type="AlphaFoldDB" id="A0A4Y2MDF2"/>